<dbReference type="PROSITE" id="PS00670">
    <property type="entry name" value="D_2_HYDROXYACID_DH_2"/>
    <property type="match status" value="1"/>
</dbReference>
<evidence type="ECO:0000259" key="6">
    <source>
        <dbReference type="Pfam" id="PF02826"/>
    </source>
</evidence>
<organism evidence="7 8">
    <name type="scientific">Gordonia prachuapensis</name>
    <dbReference type="NCBI Taxonomy" id="3115651"/>
    <lineage>
        <taxon>Bacteria</taxon>
        <taxon>Bacillati</taxon>
        <taxon>Actinomycetota</taxon>
        <taxon>Actinomycetes</taxon>
        <taxon>Mycobacteriales</taxon>
        <taxon>Gordoniaceae</taxon>
        <taxon>Gordonia</taxon>
    </lineage>
</organism>
<evidence type="ECO:0000256" key="3">
    <source>
        <dbReference type="ARBA" id="ARBA00023027"/>
    </source>
</evidence>
<dbReference type="SUPFAM" id="SSF52283">
    <property type="entry name" value="Formate/glycerate dehydrogenase catalytic domain-like"/>
    <property type="match status" value="1"/>
</dbReference>
<dbReference type="RefSeq" id="WP_330505466.1">
    <property type="nucleotide sequence ID" value="NZ_JAZDUE010000010.1"/>
</dbReference>
<reference evidence="7 8" key="1">
    <citation type="submission" date="2024-01" db="EMBL/GenBank/DDBJ databases">
        <title>Draft genome sequence of Gordonia sp. PKS22-38.</title>
        <authorList>
            <person name="Suphannarot A."/>
            <person name="Mingma R."/>
        </authorList>
    </citation>
    <scope>NUCLEOTIDE SEQUENCE [LARGE SCALE GENOMIC DNA]</scope>
    <source>
        <strain evidence="7 8">PKS22-38</strain>
    </source>
</reference>
<proteinExistence type="inferred from homology"/>
<dbReference type="Pfam" id="PF02826">
    <property type="entry name" value="2-Hacid_dh_C"/>
    <property type="match status" value="1"/>
</dbReference>
<protein>
    <submittedName>
        <fullName evidence="7">NAD(P)-dependent oxidoreductase</fullName>
    </submittedName>
</protein>
<dbReference type="InterPro" id="IPR006140">
    <property type="entry name" value="D-isomer_DH_NAD-bd"/>
</dbReference>
<evidence type="ECO:0000256" key="2">
    <source>
        <dbReference type="ARBA" id="ARBA00023002"/>
    </source>
</evidence>
<dbReference type="InterPro" id="IPR050418">
    <property type="entry name" value="D-iso_2-hydroxyacid_DH_PdxB"/>
</dbReference>
<keyword evidence="8" id="KW-1185">Reference proteome</keyword>
<dbReference type="InterPro" id="IPR029753">
    <property type="entry name" value="D-isomer_DH_CS"/>
</dbReference>
<dbReference type="InterPro" id="IPR006139">
    <property type="entry name" value="D-isomer_2_OHA_DH_cat_dom"/>
</dbReference>
<keyword evidence="2 4" id="KW-0560">Oxidoreductase</keyword>
<evidence type="ECO:0000256" key="4">
    <source>
        <dbReference type="RuleBase" id="RU003719"/>
    </source>
</evidence>
<feature type="domain" description="D-isomer specific 2-hydroxyacid dehydrogenase NAD-binding" evidence="6">
    <location>
        <begin position="113"/>
        <end position="288"/>
    </location>
</feature>
<sequence length="327" mass="34838">MSDHRPLAVYTDTDDLDPRIGVDLLTDNGFRVEVCETRDPEVIAHAAAGATALLVGYAPIDEDLLDRLPTLRVIALLSRGYDNVDVAAATARGIWVCTVADLAAPEVGAHAWALSLALLRRLPFFAGSGSNHGWLERPRVLPRRLSEVTVGVLGLGSTGRTYAALAAPAVGRVLAYDSGSRSDKPAISGVELTDFWTVIEQSDVVSLHLPLTDDTRLIIDGSVLARMRDDAYLVNVARGALIDDVALLAALDDHRLAGAALDVFDAEPPPADDPLLRHPDVLTTPHVAYLSDTTAAGYVTAQARNVIAWRTGGRPEHPINDVAALSC</sequence>
<evidence type="ECO:0000259" key="5">
    <source>
        <dbReference type="Pfam" id="PF00389"/>
    </source>
</evidence>
<dbReference type="PANTHER" id="PTHR43761">
    <property type="entry name" value="D-ISOMER SPECIFIC 2-HYDROXYACID DEHYDROGENASE FAMILY PROTEIN (AFU_ORTHOLOGUE AFUA_1G13630)"/>
    <property type="match status" value="1"/>
</dbReference>
<gene>
    <name evidence="7" type="ORF">V1Y59_13385</name>
</gene>
<dbReference type="Pfam" id="PF00389">
    <property type="entry name" value="2-Hacid_dh"/>
    <property type="match status" value="1"/>
</dbReference>
<dbReference type="Proteomes" id="UP001335729">
    <property type="component" value="Unassembled WGS sequence"/>
</dbReference>
<evidence type="ECO:0000313" key="8">
    <source>
        <dbReference type="Proteomes" id="UP001335729"/>
    </source>
</evidence>
<dbReference type="PROSITE" id="PS00671">
    <property type="entry name" value="D_2_HYDROXYACID_DH_3"/>
    <property type="match status" value="1"/>
</dbReference>
<dbReference type="InterPro" id="IPR036291">
    <property type="entry name" value="NAD(P)-bd_dom_sf"/>
</dbReference>
<evidence type="ECO:0000256" key="1">
    <source>
        <dbReference type="ARBA" id="ARBA00005854"/>
    </source>
</evidence>
<accession>A0ABU7MUR5</accession>
<dbReference type="PANTHER" id="PTHR43761:SF1">
    <property type="entry name" value="D-ISOMER SPECIFIC 2-HYDROXYACID DEHYDROGENASE CATALYTIC DOMAIN-CONTAINING PROTEIN-RELATED"/>
    <property type="match status" value="1"/>
</dbReference>
<keyword evidence="3" id="KW-0520">NAD</keyword>
<feature type="domain" description="D-isomer specific 2-hydroxyacid dehydrogenase catalytic" evidence="5">
    <location>
        <begin position="20"/>
        <end position="320"/>
    </location>
</feature>
<dbReference type="SUPFAM" id="SSF51735">
    <property type="entry name" value="NAD(P)-binding Rossmann-fold domains"/>
    <property type="match status" value="1"/>
</dbReference>
<comment type="similarity">
    <text evidence="1 4">Belongs to the D-isomer specific 2-hydroxyacid dehydrogenase family.</text>
</comment>
<dbReference type="EMBL" id="JAZDUE010000010">
    <property type="protein sequence ID" value="MEE4024075.1"/>
    <property type="molecule type" value="Genomic_DNA"/>
</dbReference>
<dbReference type="Gene3D" id="3.40.50.720">
    <property type="entry name" value="NAD(P)-binding Rossmann-like Domain"/>
    <property type="match status" value="2"/>
</dbReference>
<evidence type="ECO:0000313" key="7">
    <source>
        <dbReference type="EMBL" id="MEE4024075.1"/>
    </source>
</evidence>
<name>A0ABU7MUR5_9ACTN</name>
<comment type="caution">
    <text evidence="7">The sequence shown here is derived from an EMBL/GenBank/DDBJ whole genome shotgun (WGS) entry which is preliminary data.</text>
</comment>